<organism evidence="1 2">
    <name type="scientific">Rhizophagus irregularis</name>
    <dbReference type="NCBI Taxonomy" id="588596"/>
    <lineage>
        <taxon>Eukaryota</taxon>
        <taxon>Fungi</taxon>
        <taxon>Fungi incertae sedis</taxon>
        <taxon>Mucoromycota</taxon>
        <taxon>Glomeromycotina</taxon>
        <taxon>Glomeromycetes</taxon>
        <taxon>Glomerales</taxon>
        <taxon>Glomeraceae</taxon>
        <taxon>Rhizophagus</taxon>
    </lineage>
</organism>
<protein>
    <submittedName>
        <fullName evidence="1">Uncharacterized protein</fullName>
    </submittedName>
</protein>
<dbReference type="Proteomes" id="UP000233469">
    <property type="component" value="Unassembled WGS sequence"/>
</dbReference>
<dbReference type="EMBL" id="LLXL01003031">
    <property type="protein sequence ID" value="PKK59474.1"/>
    <property type="molecule type" value="Genomic_DNA"/>
</dbReference>
<evidence type="ECO:0000313" key="1">
    <source>
        <dbReference type="EMBL" id="PKK59474.1"/>
    </source>
</evidence>
<reference evidence="1 2" key="1">
    <citation type="submission" date="2016-04" db="EMBL/GenBank/DDBJ databases">
        <title>Genome analyses suggest a sexual origin of heterokaryosis in a supposedly ancient asexual fungus.</title>
        <authorList>
            <person name="Ropars J."/>
            <person name="Sedzielewska K."/>
            <person name="Noel J."/>
            <person name="Charron P."/>
            <person name="Farinelli L."/>
            <person name="Marton T."/>
            <person name="Kruger M."/>
            <person name="Pelin A."/>
            <person name="Brachmann A."/>
            <person name="Corradi N."/>
        </authorList>
    </citation>
    <scope>NUCLEOTIDE SEQUENCE [LARGE SCALE GENOMIC DNA]</scope>
    <source>
        <strain evidence="1 2">C2</strain>
    </source>
</reference>
<accession>A0A2N1MCX7</accession>
<reference evidence="1 2" key="2">
    <citation type="submission" date="2017-10" db="EMBL/GenBank/DDBJ databases">
        <title>Extensive intraspecific genome diversity in a model arbuscular mycorrhizal fungus.</title>
        <authorList>
            <person name="Chen E.C.H."/>
            <person name="Morin E."/>
            <person name="Baudet D."/>
            <person name="Noel J."/>
            <person name="Ndikumana S."/>
            <person name="Charron P."/>
            <person name="St-Onge C."/>
            <person name="Giorgi J."/>
            <person name="Grigoriev I.V."/>
            <person name="Roux C."/>
            <person name="Martin F.M."/>
            <person name="Corradi N."/>
        </authorList>
    </citation>
    <scope>NUCLEOTIDE SEQUENCE [LARGE SCALE GENOMIC DNA]</scope>
    <source>
        <strain evidence="1 2">C2</strain>
    </source>
</reference>
<name>A0A2N1MCX7_9GLOM</name>
<comment type="caution">
    <text evidence="1">The sequence shown here is derived from an EMBL/GenBank/DDBJ whole genome shotgun (WGS) entry which is preliminary data.</text>
</comment>
<sequence>MPSLEYFLPDNEYDSDDFNFLGYDLVEKKNNDAIVDDKKDDIIIEGENGVIVEDDVIVEDIY</sequence>
<evidence type="ECO:0000313" key="2">
    <source>
        <dbReference type="Proteomes" id="UP000233469"/>
    </source>
</evidence>
<dbReference type="AlphaFoldDB" id="A0A2N1MCX7"/>
<proteinExistence type="predicted"/>
<gene>
    <name evidence="1" type="ORF">RhiirC2_794789</name>
</gene>